<dbReference type="SUPFAM" id="SSF50985">
    <property type="entry name" value="RCC1/BLIP-II"/>
    <property type="match status" value="2"/>
</dbReference>
<dbReference type="Pfam" id="PF13540">
    <property type="entry name" value="RCC1_2"/>
    <property type="match status" value="3"/>
</dbReference>
<dbReference type="Gene3D" id="2.130.10.30">
    <property type="entry name" value="Regulator of chromosome condensation 1/beta-lactamase-inhibitor protein II"/>
    <property type="match status" value="2"/>
</dbReference>
<reference evidence="1" key="1">
    <citation type="submission" date="2020-05" db="EMBL/GenBank/DDBJ databases">
        <authorList>
            <person name="Chiriac C."/>
            <person name="Salcher M."/>
            <person name="Ghai R."/>
            <person name="Kavagutti S V."/>
        </authorList>
    </citation>
    <scope>NUCLEOTIDE SEQUENCE</scope>
</reference>
<dbReference type="InterPro" id="IPR009091">
    <property type="entry name" value="RCC1/BLIP-II"/>
</dbReference>
<dbReference type="Pfam" id="PF00415">
    <property type="entry name" value="RCC1"/>
    <property type="match status" value="2"/>
</dbReference>
<accession>A0A6J7FGM1</accession>
<dbReference type="PROSITE" id="PS50012">
    <property type="entry name" value="RCC1_3"/>
    <property type="match status" value="7"/>
</dbReference>
<dbReference type="GO" id="GO:0005737">
    <property type="term" value="C:cytoplasm"/>
    <property type="evidence" value="ECO:0007669"/>
    <property type="project" value="TreeGrafter"/>
</dbReference>
<dbReference type="InterPro" id="IPR051553">
    <property type="entry name" value="Ran_GTPase-activating"/>
</dbReference>
<dbReference type="PANTHER" id="PTHR45982">
    <property type="entry name" value="REGULATOR OF CHROMOSOME CONDENSATION"/>
    <property type="match status" value="1"/>
</dbReference>
<evidence type="ECO:0000313" key="1">
    <source>
        <dbReference type="EMBL" id="CAB4892664.1"/>
    </source>
</evidence>
<dbReference type="InterPro" id="IPR000408">
    <property type="entry name" value="Reg_chr_condens"/>
</dbReference>
<organism evidence="1">
    <name type="scientific">freshwater metagenome</name>
    <dbReference type="NCBI Taxonomy" id="449393"/>
    <lineage>
        <taxon>unclassified sequences</taxon>
        <taxon>metagenomes</taxon>
        <taxon>ecological metagenomes</taxon>
    </lineage>
</organism>
<proteinExistence type="predicted"/>
<dbReference type="GO" id="GO:0005085">
    <property type="term" value="F:guanyl-nucleotide exchange factor activity"/>
    <property type="evidence" value="ECO:0007669"/>
    <property type="project" value="TreeGrafter"/>
</dbReference>
<dbReference type="PANTHER" id="PTHR45982:SF1">
    <property type="entry name" value="REGULATOR OF CHROMOSOME CONDENSATION"/>
    <property type="match status" value="1"/>
</dbReference>
<dbReference type="AlphaFoldDB" id="A0A6J7FGM1"/>
<name>A0A6J7FGM1_9ZZZZ</name>
<dbReference type="EMBL" id="CAFBLP010000121">
    <property type="protein sequence ID" value="CAB4892664.1"/>
    <property type="molecule type" value="Genomic_DNA"/>
</dbReference>
<protein>
    <submittedName>
        <fullName evidence="1">Unannotated protein</fullName>
    </submittedName>
</protein>
<dbReference type="PRINTS" id="PR00633">
    <property type="entry name" value="RCCNDNSATION"/>
</dbReference>
<gene>
    <name evidence="1" type="ORF">UFOPK3376_02967</name>
</gene>
<sequence length="488" mass="48923">MFYATALSRSGTCFVGRLSVEGKYLAVNKKYPIVVSSDGSDSNAATNELTGSAQNGRAYGAIKVDAPGAATDTGTETLGTAKSLCTAHTQAGINVAMVQRSYYAGWRTLSNWSQDPGTPAIAVASGDDHSCALMADTTVRCWGSNWHDQLGNNSTPDSLVPIRVFESGTTPLSGVTAISASGHHTCALLLDTTVRCWGSNANGELGDNSTTDSVVPVVVTGLSGVTAISLGSEYSCALLTDTVQCWGANGRGQLGNNSTAESHVPVDVITAPGVALQHVTAIGAGVYHACALTDAQTVYCWGFNVVGQLGNNSTAESHVPVQVVGPGGAGYLSGVAAIGAGGYHSCALSVLGAIRCWGSNGEGELGDGTNTDASVPVPPGGTPTGGATALSTGGFHSCVVIAGGVVQCWGYNSSGQLGSNTRTNSNVPVAVVGPGGSAFSGAIAISTGSYHTCALMAGGAVQCWGSNVYGELGDNSTANSSVPVTVLL</sequence>